<protein>
    <submittedName>
        <fullName evidence="1">Uncharacterized protein</fullName>
    </submittedName>
</protein>
<reference evidence="1" key="1">
    <citation type="submission" date="2023-05" db="EMBL/GenBank/DDBJ databases">
        <authorList>
            <consortium name="ELIXIR-Norway"/>
        </authorList>
    </citation>
    <scope>NUCLEOTIDE SEQUENCE</scope>
</reference>
<reference evidence="1" key="2">
    <citation type="submission" date="2025-03" db="EMBL/GenBank/DDBJ databases">
        <authorList>
            <consortium name="ELIXIR-Norway"/>
            <consortium name="Elixir Norway"/>
        </authorList>
    </citation>
    <scope>NUCLEOTIDE SEQUENCE</scope>
</reference>
<sequence>MFGCLRLKLPAAPPASSARGLALGHCREQAGCARPGDTLYSDSEASGPKQRRGPREKGWFQSLSSALSFRLSQGRARALQGGGTDSADRGAQAKALTLEMREADSRAVPPPKPLQAGDHLPASAGLPRAHAPHRRAAGQSQLECNTGPVGGGLTPYPSPPTLPGSRKTLKVRGVGSPFSAMSRAAGPSSRCGRARPARGGRKDPEARDPRVPRGRGRSPRLPAAEALATAAAGSSCAQLAPGGGVGAPWARGGVGRARAGAALGAGPPGAGGGGGGEGRSAGPAHRRPGGRRLRLRTGLDVPFA</sequence>
<accession>A0AC59ZM99</accession>
<gene>
    <name evidence="1" type="ORF">MRATA1EN22A_LOCUS20280</name>
</gene>
<proteinExistence type="predicted"/>
<dbReference type="EMBL" id="OX596114">
    <property type="protein sequence ID" value="CAN0465879.1"/>
    <property type="molecule type" value="Genomic_DNA"/>
</dbReference>
<evidence type="ECO:0000313" key="1">
    <source>
        <dbReference type="EMBL" id="CAN0465879.1"/>
    </source>
</evidence>
<dbReference type="Proteomes" id="UP001162501">
    <property type="component" value="Chromosome 30"/>
</dbReference>
<name>A0AC59ZM99_RANTA</name>
<evidence type="ECO:0000313" key="2">
    <source>
        <dbReference type="Proteomes" id="UP001162501"/>
    </source>
</evidence>
<organism evidence="1 2">
    <name type="scientific">Rangifer tarandus platyrhynchus</name>
    <name type="common">Svalbard reindeer</name>
    <dbReference type="NCBI Taxonomy" id="3082113"/>
    <lineage>
        <taxon>Eukaryota</taxon>
        <taxon>Metazoa</taxon>
        <taxon>Chordata</taxon>
        <taxon>Craniata</taxon>
        <taxon>Vertebrata</taxon>
        <taxon>Euteleostomi</taxon>
        <taxon>Mammalia</taxon>
        <taxon>Eutheria</taxon>
        <taxon>Laurasiatheria</taxon>
        <taxon>Artiodactyla</taxon>
        <taxon>Ruminantia</taxon>
        <taxon>Pecora</taxon>
        <taxon>Cervidae</taxon>
        <taxon>Odocoileinae</taxon>
        <taxon>Rangifer</taxon>
    </lineage>
</organism>